<dbReference type="HOGENOM" id="CLU_2985158_0_0_1"/>
<dbReference type="AlphaFoldDB" id="J3L1A3"/>
<protein>
    <submittedName>
        <fullName evidence="1">Uncharacterized protein</fullName>
    </submittedName>
</protein>
<reference evidence="1" key="1">
    <citation type="journal article" date="2013" name="Nat. Commun.">
        <title>Whole-genome sequencing of Oryza brachyantha reveals mechanisms underlying Oryza genome evolution.</title>
        <authorList>
            <person name="Chen J."/>
            <person name="Huang Q."/>
            <person name="Gao D."/>
            <person name="Wang J."/>
            <person name="Lang Y."/>
            <person name="Liu T."/>
            <person name="Li B."/>
            <person name="Bai Z."/>
            <person name="Luis Goicoechea J."/>
            <person name="Liang C."/>
            <person name="Chen C."/>
            <person name="Zhang W."/>
            <person name="Sun S."/>
            <person name="Liao Y."/>
            <person name="Zhang X."/>
            <person name="Yang L."/>
            <person name="Song C."/>
            <person name="Wang M."/>
            <person name="Shi J."/>
            <person name="Liu G."/>
            <person name="Liu J."/>
            <person name="Zhou H."/>
            <person name="Zhou W."/>
            <person name="Yu Q."/>
            <person name="An N."/>
            <person name="Chen Y."/>
            <person name="Cai Q."/>
            <person name="Wang B."/>
            <person name="Liu B."/>
            <person name="Min J."/>
            <person name="Huang Y."/>
            <person name="Wu H."/>
            <person name="Li Z."/>
            <person name="Zhang Y."/>
            <person name="Yin Y."/>
            <person name="Song W."/>
            <person name="Jiang J."/>
            <person name="Jackson S.A."/>
            <person name="Wing R.A."/>
            <person name="Wang J."/>
            <person name="Chen M."/>
        </authorList>
    </citation>
    <scope>NUCLEOTIDE SEQUENCE [LARGE SCALE GENOMIC DNA]</scope>
    <source>
        <strain evidence="1">cv. IRGC 101232</strain>
    </source>
</reference>
<accession>J3L1A3</accession>
<dbReference type="EnsemblPlants" id="OB01G30090.1">
    <property type="protein sequence ID" value="OB01G30090.1"/>
    <property type="gene ID" value="OB01G30090"/>
</dbReference>
<evidence type="ECO:0000313" key="2">
    <source>
        <dbReference type="Proteomes" id="UP000006038"/>
    </source>
</evidence>
<dbReference type="Gramene" id="OB01G30090.1">
    <property type="protein sequence ID" value="OB01G30090.1"/>
    <property type="gene ID" value="OB01G30090"/>
</dbReference>
<evidence type="ECO:0000313" key="1">
    <source>
        <dbReference type="EnsemblPlants" id="OB01G30090.1"/>
    </source>
</evidence>
<organism evidence="1">
    <name type="scientific">Oryza brachyantha</name>
    <name type="common">malo sina</name>
    <dbReference type="NCBI Taxonomy" id="4533"/>
    <lineage>
        <taxon>Eukaryota</taxon>
        <taxon>Viridiplantae</taxon>
        <taxon>Streptophyta</taxon>
        <taxon>Embryophyta</taxon>
        <taxon>Tracheophyta</taxon>
        <taxon>Spermatophyta</taxon>
        <taxon>Magnoliopsida</taxon>
        <taxon>Liliopsida</taxon>
        <taxon>Poales</taxon>
        <taxon>Poaceae</taxon>
        <taxon>BOP clade</taxon>
        <taxon>Oryzoideae</taxon>
        <taxon>Oryzeae</taxon>
        <taxon>Oryzinae</taxon>
        <taxon>Oryza</taxon>
    </lineage>
</organism>
<name>J3L1A3_ORYBR</name>
<dbReference type="Proteomes" id="UP000006038">
    <property type="component" value="Chromosome 1"/>
</dbReference>
<sequence>MVSIRERREREIRTSLHDIYWIQQRITTVAEDTYTVGQNVSYLQQLPVGNPPLGLRRR</sequence>
<reference evidence="1" key="2">
    <citation type="submission" date="2013-04" db="UniProtKB">
        <authorList>
            <consortium name="EnsemblPlants"/>
        </authorList>
    </citation>
    <scope>IDENTIFICATION</scope>
</reference>
<proteinExistence type="predicted"/>
<keyword evidence="2" id="KW-1185">Reference proteome</keyword>